<comment type="similarity">
    <text evidence="2 6">Belongs to the adaptor complexes small subunit family.</text>
</comment>
<dbReference type="SUPFAM" id="SSF64356">
    <property type="entry name" value="SNARE-like"/>
    <property type="match status" value="1"/>
</dbReference>
<dbReference type="GO" id="GO:0016192">
    <property type="term" value="P:vesicle-mediated transport"/>
    <property type="evidence" value="ECO:0007669"/>
    <property type="project" value="InterPro"/>
</dbReference>
<evidence type="ECO:0000256" key="6">
    <source>
        <dbReference type="PIRNR" id="PIRNR015588"/>
    </source>
</evidence>
<proteinExistence type="inferred from homology"/>
<evidence type="ECO:0000256" key="1">
    <source>
        <dbReference type="ARBA" id="ARBA00004308"/>
    </source>
</evidence>
<dbReference type="STRING" id="4909.A0A099NU13"/>
<dbReference type="HOGENOM" id="CLU_061221_2_0_1"/>
<keyword evidence="5 6" id="KW-0472">Membrane</keyword>
<reference evidence="12" key="1">
    <citation type="journal article" date="2014" name="Microb. Cell Fact.">
        <title>Exploiting Issatchenkia orientalis SD108 for succinic acid production.</title>
        <authorList>
            <person name="Xiao H."/>
            <person name="Shao Z."/>
            <person name="Jiang Y."/>
            <person name="Dole S."/>
            <person name="Zhao H."/>
        </authorList>
    </citation>
    <scope>NUCLEOTIDE SEQUENCE [LARGE SCALE GENOMIC DNA]</scope>
    <source>
        <strain evidence="12">SD108</strain>
    </source>
</reference>
<dbReference type="InterPro" id="IPR022775">
    <property type="entry name" value="AP_mu_sigma_su"/>
</dbReference>
<dbReference type="EMBL" id="CP028773">
    <property type="protein sequence ID" value="AWU74098.1"/>
    <property type="molecule type" value="Genomic_DNA"/>
</dbReference>
<evidence type="ECO:0000256" key="4">
    <source>
        <dbReference type="ARBA" id="ARBA00022927"/>
    </source>
</evidence>
<keyword evidence="4 6" id="KW-0653">Protein transport</keyword>
<dbReference type="eggNOG" id="KOG0936">
    <property type="taxonomic scope" value="Eukaryota"/>
</dbReference>
<dbReference type="OrthoDB" id="10261046at2759"/>
<reference evidence="10" key="4">
    <citation type="submission" date="2017-01" db="EMBL/GenBank/DDBJ databases">
        <authorList>
            <person name="Mah S.A."/>
            <person name="Swanson W.J."/>
            <person name="Moy G.W."/>
            <person name="Vacquier V.D."/>
        </authorList>
    </citation>
    <scope>NUCLEOTIDE SEQUENCE [LARGE SCALE GENOMIC DNA]</scope>
    <source>
        <strain evidence="10">129</strain>
    </source>
</reference>
<evidence type="ECO:0000313" key="9">
    <source>
        <dbReference type="EMBL" id="KGK35367.1"/>
    </source>
</evidence>
<dbReference type="PANTHER" id="PTHR11753">
    <property type="entry name" value="ADAPTOR COMPLEXES SMALL SUBUNIT FAMILY"/>
    <property type="match status" value="1"/>
</dbReference>
<evidence type="ECO:0000313" key="13">
    <source>
        <dbReference type="Proteomes" id="UP000189274"/>
    </source>
</evidence>
<dbReference type="Proteomes" id="UP000029867">
    <property type="component" value="Unassembled WGS sequence"/>
</dbReference>
<name>A0A099NU13_PICKU</name>
<reference evidence="9" key="2">
    <citation type="submission" date="2014-08" db="EMBL/GenBank/DDBJ databases">
        <title>Exploiting Issatchenkia orientalis SD108 for Succinic Acid Production.</title>
        <authorList>
            <person name="Xiao H."/>
            <person name="Shao Z."/>
            <person name="Jiang Y."/>
            <person name="Dole S."/>
            <person name="Zhao H."/>
        </authorList>
    </citation>
    <scope>NUCLEOTIDE SEQUENCE [LARGE SCALE GENOMIC DNA]</scope>
    <source>
        <strain evidence="9">SD108</strain>
    </source>
</reference>
<keyword evidence="15" id="KW-1185">Reference proteome</keyword>
<dbReference type="VEuPathDB" id="FungiDB:C5L36_0A07010"/>
<evidence type="ECO:0000256" key="5">
    <source>
        <dbReference type="ARBA" id="ARBA00023136"/>
    </source>
</evidence>
<dbReference type="InterPro" id="IPR011012">
    <property type="entry name" value="Longin-like_dom_sf"/>
</dbReference>
<evidence type="ECO:0000256" key="2">
    <source>
        <dbReference type="ARBA" id="ARBA00006972"/>
    </source>
</evidence>
<evidence type="ECO:0000313" key="10">
    <source>
        <dbReference type="EMBL" id="ONH73747.1"/>
    </source>
</evidence>
<evidence type="ECO:0000313" key="14">
    <source>
        <dbReference type="Proteomes" id="UP000195871"/>
    </source>
</evidence>
<evidence type="ECO:0000313" key="8">
    <source>
        <dbReference type="EMBL" id="AWU74098.1"/>
    </source>
</evidence>
<evidence type="ECO:0000313" key="12">
    <source>
        <dbReference type="Proteomes" id="UP000029867"/>
    </source>
</evidence>
<dbReference type="AlphaFoldDB" id="A0A099NU13"/>
<dbReference type="GO" id="GO:0030117">
    <property type="term" value="C:membrane coat"/>
    <property type="evidence" value="ECO:0007669"/>
    <property type="project" value="InterPro"/>
</dbReference>
<dbReference type="InterPro" id="IPR016635">
    <property type="entry name" value="AP_complex_ssu"/>
</dbReference>
<evidence type="ECO:0000313" key="11">
    <source>
        <dbReference type="EMBL" id="OUT23580.1"/>
    </source>
</evidence>
<evidence type="ECO:0000259" key="7">
    <source>
        <dbReference type="Pfam" id="PF01217"/>
    </source>
</evidence>
<protein>
    <recommendedName>
        <fullName evidence="6">AP complex subunit sigma</fullName>
    </recommendedName>
</protein>
<dbReference type="EMBL" id="NHMM01000002">
    <property type="protein sequence ID" value="OUT23580.1"/>
    <property type="molecule type" value="Genomic_DNA"/>
</dbReference>
<dbReference type="Proteomes" id="UP000189274">
    <property type="component" value="Unassembled WGS sequence"/>
</dbReference>
<dbReference type="GO" id="GO:0006886">
    <property type="term" value="P:intracellular protein transport"/>
    <property type="evidence" value="ECO:0007669"/>
    <property type="project" value="UniProtKB-UniRule"/>
</dbReference>
<dbReference type="Proteomes" id="UP000195871">
    <property type="component" value="Unassembled WGS sequence"/>
</dbReference>
<organism evidence="9 12">
    <name type="scientific">Pichia kudriavzevii</name>
    <name type="common">Yeast</name>
    <name type="synonym">Issatchenkia orientalis</name>
    <dbReference type="NCBI Taxonomy" id="4909"/>
    <lineage>
        <taxon>Eukaryota</taxon>
        <taxon>Fungi</taxon>
        <taxon>Dikarya</taxon>
        <taxon>Ascomycota</taxon>
        <taxon>Saccharomycotina</taxon>
        <taxon>Pichiomycetes</taxon>
        <taxon>Pichiales</taxon>
        <taxon>Pichiaceae</taxon>
        <taxon>Pichia</taxon>
    </lineage>
</organism>
<reference evidence="13" key="3">
    <citation type="journal article" date="2017" name="Genome Announc.">
        <title>Genome sequences of Cyberlindnera fabianii 65, Pichia kudriavzevii 129, and Saccharomyces cerevisiae 131 isolated from fermented masau fruits in Zimbabwe.</title>
        <authorList>
            <person name="van Rijswijck I.M.H."/>
            <person name="Derks M.F.L."/>
            <person name="Abee T."/>
            <person name="de Ridder D."/>
            <person name="Smid E.J."/>
        </authorList>
    </citation>
    <scope>NUCLEOTIDE SEQUENCE [LARGE SCALE GENOMIC DNA]</scope>
    <source>
        <strain evidence="13">129</strain>
    </source>
</reference>
<comment type="subcellular location">
    <subcellularLocation>
        <location evidence="1">Endomembrane system</location>
    </subcellularLocation>
</comment>
<gene>
    <name evidence="10" type="ORF">BOH78_2999</name>
    <name evidence="8" type="ORF">C5L36_0A07010</name>
    <name evidence="11" type="ORF">CAS74_001903</name>
    <name evidence="9" type="ORF">JL09_g5484</name>
</gene>
<feature type="domain" description="AP complex mu/sigma subunit" evidence="7">
    <location>
        <begin position="1"/>
        <end position="139"/>
    </location>
</feature>
<dbReference type="GO" id="GO:0012505">
    <property type="term" value="C:endomembrane system"/>
    <property type="evidence" value="ECO:0007669"/>
    <property type="project" value="UniProtKB-SubCell"/>
</dbReference>
<reference evidence="11 14" key="5">
    <citation type="submission" date="2017-05" db="EMBL/GenBank/DDBJ databases">
        <title>The Genome Sequence of Candida krusei Ckrusei653.</title>
        <authorList>
            <person name="Cuomo C."/>
            <person name="Forche A."/>
            <person name="Young S."/>
            <person name="Abouelleil A."/>
            <person name="Cao P."/>
            <person name="Chapman S."/>
            <person name="Cusick C."/>
            <person name="Shea T."/>
            <person name="Nusbaum C."/>
            <person name="Birren B."/>
        </authorList>
    </citation>
    <scope>NUCLEOTIDE SEQUENCE [LARGE SCALE GENOMIC DNA]</scope>
    <source>
        <strain evidence="11 14">Ckrusei653</strain>
    </source>
</reference>
<dbReference type="Pfam" id="PF01217">
    <property type="entry name" value="Clat_adaptor_s"/>
    <property type="match status" value="1"/>
</dbReference>
<evidence type="ECO:0000256" key="3">
    <source>
        <dbReference type="ARBA" id="ARBA00022448"/>
    </source>
</evidence>
<dbReference type="InterPro" id="IPR000804">
    <property type="entry name" value="Clathrin_sm-chain_CS"/>
</dbReference>
<dbReference type="PIRSF" id="PIRSF015588">
    <property type="entry name" value="AP_complex_sigma"/>
    <property type="match status" value="1"/>
</dbReference>
<accession>A0A099NU13</accession>
<sequence length="141" mass="15907">MIHAILVFNNDGRPRLVRFYNDTPLAKQQSLLRQVHALVSKRSPTDSCMLHLEDAHVVYRHYATLYFALLVDEHESPLAMLDLIQVFVQTLNACFADVCELDVVFHWEVVAIALGEMIEAGMVVETSLPKITAAVDLMNGR</sequence>
<dbReference type="EMBL" id="JQFK01000709">
    <property type="protein sequence ID" value="KGK35367.1"/>
    <property type="molecule type" value="Genomic_DNA"/>
</dbReference>
<keyword evidence="3 6" id="KW-0813">Transport</keyword>
<dbReference type="Gene3D" id="3.30.450.60">
    <property type="match status" value="1"/>
</dbReference>
<evidence type="ECO:0000313" key="15">
    <source>
        <dbReference type="Proteomes" id="UP000249293"/>
    </source>
</evidence>
<reference evidence="8 15" key="6">
    <citation type="submission" date="2018-06" db="EMBL/GenBank/DDBJ databases">
        <title>Population genomics shows no distinction between pathogenic Candida krusei and environmental Pichia kudriavzevii: One species, four names.</title>
        <authorList>
            <person name="Douglass A.P."/>
            <person name="Offei B."/>
            <person name="Braun-Galleani S."/>
            <person name="Coughlan A.Y."/>
            <person name="Martos A."/>
            <person name="Ortiz-Merino R.A."/>
            <person name="Byrne K.P."/>
            <person name="Wolfe K.H."/>
        </authorList>
    </citation>
    <scope>NUCLEOTIDE SEQUENCE [LARGE SCALE GENOMIC DNA]</scope>
    <source>
        <strain evidence="8 15">CBS573</strain>
    </source>
</reference>
<dbReference type="EMBL" id="MQVM01000013">
    <property type="protein sequence ID" value="ONH73747.1"/>
    <property type="molecule type" value="Genomic_DNA"/>
</dbReference>
<dbReference type="Proteomes" id="UP000249293">
    <property type="component" value="Chromosome 1"/>
</dbReference>
<dbReference type="PROSITE" id="PS00989">
    <property type="entry name" value="CLAT_ADAPTOR_S"/>
    <property type="match status" value="1"/>
</dbReference>